<dbReference type="CDD" id="cd01741">
    <property type="entry name" value="GATase1_1"/>
    <property type="match status" value="1"/>
</dbReference>
<comment type="catalytic activity">
    <reaction evidence="6">
        <text>glyoxylate + acetyl-CoA + H2O = (S)-malate + CoA + H(+)</text>
        <dbReference type="Rhea" id="RHEA:18181"/>
        <dbReference type="ChEBI" id="CHEBI:15377"/>
        <dbReference type="ChEBI" id="CHEBI:15378"/>
        <dbReference type="ChEBI" id="CHEBI:15589"/>
        <dbReference type="ChEBI" id="CHEBI:36655"/>
        <dbReference type="ChEBI" id="CHEBI:57287"/>
        <dbReference type="ChEBI" id="CHEBI:57288"/>
        <dbReference type="EC" id="2.3.3.9"/>
    </reaction>
</comment>
<feature type="domain" description="Malate synthase N-terminal" evidence="10">
    <location>
        <begin position="298"/>
        <end position="349"/>
    </location>
</feature>
<feature type="domain" description="Malate synthase C-terminal" evidence="11">
    <location>
        <begin position="692"/>
        <end position="802"/>
    </location>
</feature>
<proteinExistence type="inferred from homology"/>
<gene>
    <name evidence="12" type="ORF">Rt10032_c12g4845</name>
</gene>
<evidence type="ECO:0000259" key="9">
    <source>
        <dbReference type="Pfam" id="PF01274"/>
    </source>
</evidence>
<evidence type="ECO:0000259" key="11">
    <source>
        <dbReference type="Pfam" id="PF20659"/>
    </source>
</evidence>
<dbReference type="CDD" id="cd00727">
    <property type="entry name" value="malate_synt_A"/>
    <property type="match status" value="1"/>
</dbReference>
<keyword evidence="5" id="KW-0808">Transferase</keyword>
<dbReference type="Pfam" id="PF20656">
    <property type="entry name" value="MS_N"/>
    <property type="match status" value="1"/>
</dbReference>
<dbReference type="PANTHER" id="PTHR42902:SF1">
    <property type="entry name" value="MALATE SYNTHASE 1-RELATED"/>
    <property type="match status" value="1"/>
</dbReference>
<evidence type="ECO:0000256" key="3">
    <source>
        <dbReference type="ARBA" id="ARBA00022435"/>
    </source>
</evidence>
<accession>A0A511KKB6</accession>
<dbReference type="InterPro" id="IPR046363">
    <property type="entry name" value="MS_N_TIM-barrel_dom"/>
</dbReference>
<dbReference type="Proteomes" id="UP000321518">
    <property type="component" value="Unassembled WGS sequence"/>
</dbReference>
<dbReference type="InterPro" id="IPR011076">
    <property type="entry name" value="Malate_synth_sf"/>
</dbReference>
<name>A0A511KKB6_RHOTO</name>
<dbReference type="FunFam" id="1.20.1220.12:FF:000001">
    <property type="entry name" value="Malate synthase"/>
    <property type="match status" value="1"/>
</dbReference>
<dbReference type="Pfam" id="PF01274">
    <property type="entry name" value="MS_TIM-barrel"/>
    <property type="match status" value="1"/>
</dbReference>
<dbReference type="InterPro" id="IPR044992">
    <property type="entry name" value="ChyE-like"/>
</dbReference>
<evidence type="ECO:0000259" key="8">
    <source>
        <dbReference type="Pfam" id="PF00117"/>
    </source>
</evidence>
<comment type="similarity">
    <text evidence="1">Belongs to the malate synthase family.</text>
</comment>
<evidence type="ECO:0000256" key="7">
    <source>
        <dbReference type="PIRSR" id="PIRSR601465-50"/>
    </source>
</evidence>
<dbReference type="InterPro" id="IPR048355">
    <property type="entry name" value="MS_C"/>
</dbReference>
<dbReference type="InterPro" id="IPR019830">
    <property type="entry name" value="Malate_synthase_CS"/>
</dbReference>
<dbReference type="GO" id="GO:0006097">
    <property type="term" value="P:glyoxylate cycle"/>
    <property type="evidence" value="ECO:0007669"/>
    <property type="project" value="UniProtKB-KW"/>
</dbReference>
<feature type="active site" description="Proton donor" evidence="7">
    <location>
        <position position="725"/>
    </location>
</feature>
<keyword evidence="3" id="KW-0329">Glyoxylate bypass</keyword>
<dbReference type="EC" id="2.3.3.9" evidence="2"/>
<dbReference type="PROSITE" id="PS00510">
    <property type="entry name" value="MALATE_SYNTHASE"/>
    <property type="match status" value="1"/>
</dbReference>
<dbReference type="Gene3D" id="3.40.50.880">
    <property type="match status" value="1"/>
</dbReference>
<keyword evidence="4" id="KW-0816">Tricarboxylic acid cycle</keyword>
<evidence type="ECO:0000256" key="4">
    <source>
        <dbReference type="ARBA" id="ARBA00022532"/>
    </source>
</evidence>
<evidence type="ECO:0000313" key="12">
    <source>
        <dbReference type="EMBL" id="GEM10828.1"/>
    </source>
</evidence>
<dbReference type="OrthoDB" id="186072at2759"/>
<evidence type="ECO:0000259" key="10">
    <source>
        <dbReference type="Pfam" id="PF20656"/>
    </source>
</evidence>
<dbReference type="GO" id="GO:0006099">
    <property type="term" value="P:tricarboxylic acid cycle"/>
    <property type="evidence" value="ECO:0007669"/>
    <property type="project" value="UniProtKB-KW"/>
</dbReference>
<dbReference type="InterPro" id="IPR029062">
    <property type="entry name" value="Class_I_gatase-like"/>
</dbReference>
<dbReference type="GO" id="GO:0005782">
    <property type="term" value="C:peroxisomal matrix"/>
    <property type="evidence" value="ECO:0007669"/>
    <property type="project" value="TreeGrafter"/>
</dbReference>
<feature type="domain" description="Glutamine amidotransferase" evidence="8">
    <location>
        <begin position="85"/>
        <end position="243"/>
    </location>
</feature>
<feature type="domain" description="Malate synthase TIM barrel" evidence="9">
    <location>
        <begin position="440"/>
        <end position="684"/>
    </location>
</feature>
<dbReference type="PANTHER" id="PTHR42902">
    <property type="entry name" value="MALATE SYNTHASE"/>
    <property type="match status" value="1"/>
</dbReference>
<dbReference type="AlphaFoldDB" id="A0A511KKB6"/>
<evidence type="ECO:0000256" key="1">
    <source>
        <dbReference type="ARBA" id="ARBA00006394"/>
    </source>
</evidence>
<evidence type="ECO:0000256" key="6">
    <source>
        <dbReference type="ARBA" id="ARBA00047918"/>
    </source>
</evidence>
<dbReference type="InterPro" id="IPR048356">
    <property type="entry name" value="MS_N"/>
</dbReference>
<protein>
    <recommendedName>
        <fullName evidence="2">malate synthase</fullName>
        <ecNumber evidence="2">2.3.3.9</ecNumber>
    </recommendedName>
</protein>
<dbReference type="PROSITE" id="PS51273">
    <property type="entry name" value="GATASE_TYPE_1"/>
    <property type="match status" value="1"/>
</dbReference>
<dbReference type="InterPro" id="IPR001465">
    <property type="entry name" value="Malate_synthase_TIM"/>
</dbReference>
<sequence length="817" mass="90532">MTQPTTPTGRRTILDLPPHAPHDLRLLILLADTPLPAVVKRSGDYHHIFTTLLRRSIDLVKTEQGADGDANGAVETRQLVVESYDVVRGAYPSEDEVKRADGVLITGSAASAYEPLPWITTLVAFTSQLASLNRSLKLIGICFGHQIIARAFGSTVERNGKGWEIGTRRVELTARGREVFEGRGEIAVHQMHRDHVPSLPPSFELLGSTPACAIHGMVRLVDPSAPFSHTNISAVTLQGHPEFDGEMVRTIIDAREAGGVISHEVAEESRETSPLMQAAKMSPQHNALPHGVQIHGRHQEILTPAALQFLAVLHRNFNPTRKSLLHRRQLQQAQFDAGALPDFLKETEHIRNDPTWQGPAPKPGLQDRRVEITGPVSRKMVIGALNSGAATFMADFEDSNSPTWANNLDGQVNLYDAVRRTISFESPEGKKYKLNDQIATLIVRARGWHLDEPHITVDGQPMSGSMFDFGLFFFHNAKEQLPRGFGPYFYLPKMEHYLEARLWNDIFRLSQDYVGLPRGTIRATVLIETITASFQMDEIIYELREHSSGLNCGRWDYIFSFIKKMRMHPDFVLPDRSHVTMTVPFMSSYVKLLIQTCHKRGVAAIGGMAAQIPIKNDEAKNNAVMDKVRADKQRECDAGHDGTWVAHPGLVKIAKDIFDKGMVGPNQYHVRREDVTVTALDLLNTNVPGGISEDGIRSNCMALLHYCANWVGGLGCVPVANLMEDAATAEISRAQLWHWVKHGASTVDGKKITTGLVDKILDEETAKAKKGLDAKKVDLCARYLKGQIRAPALSDFLTTDLTPHLDEYSAPSQPAKL</sequence>
<organism evidence="12 13">
    <name type="scientific">Rhodotorula toruloides</name>
    <name type="common">Yeast</name>
    <name type="synonym">Rhodosporidium toruloides</name>
    <dbReference type="NCBI Taxonomy" id="5286"/>
    <lineage>
        <taxon>Eukaryota</taxon>
        <taxon>Fungi</taxon>
        <taxon>Dikarya</taxon>
        <taxon>Basidiomycota</taxon>
        <taxon>Pucciniomycotina</taxon>
        <taxon>Microbotryomycetes</taxon>
        <taxon>Sporidiobolales</taxon>
        <taxon>Sporidiobolaceae</taxon>
        <taxon>Rhodotorula</taxon>
    </lineage>
</organism>
<dbReference type="Gene3D" id="3.20.20.360">
    <property type="entry name" value="Malate synthase, domain 3"/>
    <property type="match status" value="1"/>
</dbReference>
<dbReference type="InterPro" id="IPR006252">
    <property type="entry name" value="Malate_synthA"/>
</dbReference>
<dbReference type="SUPFAM" id="SSF51645">
    <property type="entry name" value="Malate synthase G"/>
    <property type="match status" value="1"/>
</dbReference>
<dbReference type="NCBIfam" id="TIGR01344">
    <property type="entry name" value="malate_syn_A"/>
    <property type="match status" value="1"/>
</dbReference>
<dbReference type="Pfam" id="PF20659">
    <property type="entry name" value="MS_C"/>
    <property type="match status" value="1"/>
</dbReference>
<dbReference type="Pfam" id="PF00117">
    <property type="entry name" value="GATase"/>
    <property type="match status" value="1"/>
</dbReference>
<feature type="active site" description="Proton acceptor" evidence="7">
    <location>
        <position position="444"/>
    </location>
</feature>
<dbReference type="FunFam" id="3.20.20.360:FF:000001">
    <property type="entry name" value="Malate synthase"/>
    <property type="match status" value="1"/>
</dbReference>
<comment type="caution">
    <text evidence="12">The sequence shown here is derived from an EMBL/GenBank/DDBJ whole genome shotgun (WGS) entry which is preliminary data.</text>
</comment>
<dbReference type="EMBL" id="BJWK01000012">
    <property type="protein sequence ID" value="GEM10828.1"/>
    <property type="molecule type" value="Genomic_DNA"/>
</dbReference>
<dbReference type="Gene3D" id="1.20.1220.12">
    <property type="entry name" value="Malate synthase, domain III"/>
    <property type="match status" value="1"/>
</dbReference>
<evidence type="ECO:0000313" key="13">
    <source>
        <dbReference type="Proteomes" id="UP000321518"/>
    </source>
</evidence>
<dbReference type="GO" id="GO:0004474">
    <property type="term" value="F:malate synthase activity"/>
    <property type="evidence" value="ECO:0007669"/>
    <property type="project" value="UniProtKB-EC"/>
</dbReference>
<evidence type="ECO:0000256" key="5">
    <source>
        <dbReference type="ARBA" id="ARBA00022679"/>
    </source>
</evidence>
<evidence type="ECO:0000256" key="2">
    <source>
        <dbReference type="ARBA" id="ARBA00012636"/>
    </source>
</evidence>
<dbReference type="SUPFAM" id="SSF52317">
    <property type="entry name" value="Class I glutamine amidotransferase-like"/>
    <property type="match status" value="1"/>
</dbReference>
<reference evidence="12 13" key="1">
    <citation type="submission" date="2019-07" db="EMBL/GenBank/DDBJ databases">
        <title>Rhodotorula toruloides NBRC10032 genome sequencing.</title>
        <authorList>
            <person name="Shida Y."/>
            <person name="Takaku H."/>
            <person name="Ogasawara W."/>
            <person name="Mori K."/>
        </authorList>
    </citation>
    <scope>NUCLEOTIDE SEQUENCE [LARGE SCALE GENOMIC DNA]</scope>
    <source>
        <strain evidence="12 13">NBRC10032</strain>
    </source>
</reference>
<dbReference type="InterPro" id="IPR044856">
    <property type="entry name" value="Malate_synth_C_sf"/>
</dbReference>
<dbReference type="InterPro" id="IPR017926">
    <property type="entry name" value="GATASE"/>
</dbReference>